<dbReference type="SUPFAM" id="SSF52833">
    <property type="entry name" value="Thioredoxin-like"/>
    <property type="match status" value="1"/>
</dbReference>
<dbReference type="CDD" id="cd02988">
    <property type="entry name" value="Phd_like_VIAF"/>
    <property type="match status" value="1"/>
</dbReference>
<feature type="domain" description="Phosducin" evidence="3">
    <location>
        <begin position="64"/>
        <end position="218"/>
    </location>
</feature>
<dbReference type="Proteomes" id="UP001309876">
    <property type="component" value="Unassembled WGS sequence"/>
</dbReference>
<gene>
    <name evidence="4" type="primary">PLP2</name>
    <name evidence="4" type="ORF">LTR05_005372</name>
</gene>
<evidence type="ECO:0000256" key="1">
    <source>
        <dbReference type="ARBA" id="ARBA00009686"/>
    </source>
</evidence>
<evidence type="ECO:0000313" key="4">
    <source>
        <dbReference type="EMBL" id="KAK5084296.1"/>
    </source>
</evidence>
<dbReference type="InterPro" id="IPR051498">
    <property type="entry name" value="Phosducin-like_chap/apop_reg"/>
</dbReference>
<comment type="similarity">
    <text evidence="1">Belongs to the phosducin family.</text>
</comment>
<evidence type="ECO:0000313" key="5">
    <source>
        <dbReference type="Proteomes" id="UP001309876"/>
    </source>
</evidence>
<dbReference type="Pfam" id="PF02114">
    <property type="entry name" value="Phosducin"/>
    <property type="match status" value="1"/>
</dbReference>
<dbReference type="GO" id="GO:0006457">
    <property type="term" value="P:protein folding"/>
    <property type="evidence" value="ECO:0007669"/>
    <property type="project" value="TreeGrafter"/>
</dbReference>
<dbReference type="PANTHER" id="PTHR45809">
    <property type="entry name" value="VIRAL IAP-ASSOCIATED FACTOR HOMOLOG"/>
    <property type="match status" value="1"/>
</dbReference>
<evidence type="ECO:0000256" key="2">
    <source>
        <dbReference type="SAM" id="MobiDB-lite"/>
    </source>
</evidence>
<dbReference type="Gene3D" id="3.40.30.10">
    <property type="entry name" value="Glutaredoxin"/>
    <property type="match status" value="1"/>
</dbReference>
<name>A0AAN7SYD3_9EURO</name>
<organism evidence="4 5">
    <name type="scientific">Lithohypha guttulata</name>
    <dbReference type="NCBI Taxonomy" id="1690604"/>
    <lineage>
        <taxon>Eukaryota</taxon>
        <taxon>Fungi</taxon>
        <taxon>Dikarya</taxon>
        <taxon>Ascomycota</taxon>
        <taxon>Pezizomycotina</taxon>
        <taxon>Eurotiomycetes</taxon>
        <taxon>Chaetothyriomycetidae</taxon>
        <taxon>Chaetothyriales</taxon>
        <taxon>Trichomeriaceae</taxon>
        <taxon>Lithohypha</taxon>
    </lineage>
</organism>
<evidence type="ECO:0000259" key="3">
    <source>
        <dbReference type="Pfam" id="PF02114"/>
    </source>
</evidence>
<keyword evidence="5" id="KW-1185">Reference proteome</keyword>
<accession>A0AAN7SYD3</accession>
<dbReference type="InterPro" id="IPR024253">
    <property type="entry name" value="Phosducin_thioredoxin-like_dom"/>
</dbReference>
<proteinExistence type="inferred from homology"/>
<dbReference type="InterPro" id="IPR036249">
    <property type="entry name" value="Thioredoxin-like_sf"/>
</dbReference>
<feature type="region of interest" description="Disordered" evidence="2">
    <location>
        <begin position="219"/>
        <end position="254"/>
    </location>
</feature>
<dbReference type="PANTHER" id="PTHR45809:SF3">
    <property type="entry name" value="VIRAL IAP-ASSOCIATED FACTOR HOMOLOG"/>
    <property type="match status" value="1"/>
</dbReference>
<comment type="caution">
    <text evidence="4">The sequence shown here is derived from an EMBL/GenBank/DDBJ whole genome shotgun (WGS) entry which is preliminary data.</text>
</comment>
<reference evidence="4 5" key="1">
    <citation type="submission" date="2023-08" db="EMBL/GenBank/DDBJ databases">
        <title>Black Yeasts Isolated from many extreme environments.</title>
        <authorList>
            <person name="Coleine C."/>
            <person name="Stajich J.E."/>
            <person name="Selbmann L."/>
        </authorList>
    </citation>
    <scope>NUCLEOTIDE SEQUENCE [LARGE SCALE GENOMIC DNA]</scope>
    <source>
        <strain evidence="4 5">CCFEE 5910</strain>
    </source>
</reference>
<dbReference type="AlphaFoldDB" id="A0AAN7SYD3"/>
<protein>
    <submittedName>
        <fullName evidence="4">Proteolipid protein 2</fullName>
    </submittedName>
</protein>
<dbReference type="EMBL" id="JAVRRJ010000005">
    <property type="protein sequence ID" value="KAK5084296.1"/>
    <property type="molecule type" value="Genomic_DNA"/>
</dbReference>
<sequence length="254" mass="29256">MNQMPDIPVQVPIDNPNADTEWNDILRKHGIIPEKPKDPEPVIQEALLEAHQRAHENRLEDKDLDELAALEDDEDEAFLEQYRQKRMAEINALAKASKFGSVYPLQKVDFTREVTEASQQAYVFVFLSSSTDSNVESRVLGKLWREVAQKYGDVKFCQIRADMCIEGYPERNCPTILVYKDGDIRRQIVTLRELQGVRTKSEDLERVLVQVGVVREGDTRLKKRDEDEEETQGRHNGLGRTKQATNADDDDEWD</sequence>
<dbReference type="GO" id="GO:0005737">
    <property type="term" value="C:cytoplasm"/>
    <property type="evidence" value="ECO:0007669"/>
    <property type="project" value="TreeGrafter"/>
</dbReference>